<keyword evidence="5 6" id="KW-0472">Membrane</keyword>
<dbReference type="PANTHER" id="PTHR31548:SF1">
    <property type="entry name" value="LD47387P"/>
    <property type="match status" value="1"/>
</dbReference>
<sequence length="312" mass="34554">MDKKERRKRLFVFATFLLNCLAIALLAAALGTDYWVVSRLKDLTSENGPNSQPNFENNGQLEGDNETVWAARQIYAKNRPGGSINFGLFHGTVRHNKGLGERQAELKTVCPSTSCTHLFIVDPEHLVIGGTAVINGTRDDGLHTELLFSDMCNVNSASAPHNTVLENVHLFSYGLWAATIVFTATAMIFAVIGAVYSLLNTTYTPVAVINGVAGLYLWNSFGIVCSLLIVLMWVILFYTTFQYNVLPAELLYPIPKFTTCGIAELGYSFWLCIVALLIFALNIVLLTLKDIRWRRTNVKSIAPSGGENLFMY</sequence>
<dbReference type="Proteomes" id="UP000192578">
    <property type="component" value="Unassembled WGS sequence"/>
</dbReference>
<feature type="transmembrane region" description="Helical" evidence="6">
    <location>
        <begin position="267"/>
        <end position="288"/>
    </location>
</feature>
<feature type="transmembrane region" description="Helical" evidence="6">
    <location>
        <begin position="211"/>
        <end position="238"/>
    </location>
</feature>
<evidence type="ECO:0008006" key="9">
    <source>
        <dbReference type="Google" id="ProtNLM"/>
    </source>
</evidence>
<keyword evidence="8" id="KW-1185">Reference proteome</keyword>
<evidence type="ECO:0000256" key="5">
    <source>
        <dbReference type="ARBA" id="ARBA00023136"/>
    </source>
</evidence>
<dbReference type="AlphaFoldDB" id="A0A1W0XDR6"/>
<dbReference type="Gene3D" id="1.20.140.150">
    <property type="match status" value="1"/>
</dbReference>
<dbReference type="OrthoDB" id="10012538at2759"/>
<evidence type="ECO:0000256" key="2">
    <source>
        <dbReference type="ARBA" id="ARBA00005787"/>
    </source>
</evidence>
<organism evidence="7 8">
    <name type="scientific">Hypsibius exemplaris</name>
    <name type="common">Freshwater tardigrade</name>
    <dbReference type="NCBI Taxonomy" id="2072580"/>
    <lineage>
        <taxon>Eukaryota</taxon>
        <taxon>Metazoa</taxon>
        <taxon>Ecdysozoa</taxon>
        <taxon>Tardigrada</taxon>
        <taxon>Eutardigrada</taxon>
        <taxon>Parachela</taxon>
        <taxon>Hypsibioidea</taxon>
        <taxon>Hypsibiidae</taxon>
        <taxon>Hypsibius</taxon>
    </lineage>
</organism>
<accession>A0A1W0XDR6</accession>
<gene>
    <name evidence="7" type="ORF">BV898_00486</name>
</gene>
<keyword evidence="3 6" id="KW-0812">Transmembrane</keyword>
<evidence type="ECO:0000256" key="1">
    <source>
        <dbReference type="ARBA" id="ARBA00004141"/>
    </source>
</evidence>
<evidence type="ECO:0000313" key="8">
    <source>
        <dbReference type="Proteomes" id="UP000192578"/>
    </source>
</evidence>
<comment type="similarity">
    <text evidence="2">Belongs to the clarin family.</text>
</comment>
<evidence type="ECO:0000256" key="4">
    <source>
        <dbReference type="ARBA" id="ARBA00022989"/>
    </source>
</evidence>
<name>A0A1W0XDR6_HYPEX</name>
<comment type="caution">
    <text evidence="7">The sequence shown here is derived from an EMBL/GenBank/DDBJ whole genome shotgun (WGS) entry which is preliminary data.</text>
</comment>
<keyword evidence="4 6" id="KW-1133">Transmembrane helix</keyword>
<feature type="transmembrane region" description="Helical" evidence="6">
    <location>
        <begin position="173"/>
        <end position="199"/>
    </location>
</feature>
<comment type="subcellular location">
    <subcellularLocation>
        <location evidence="1">Membrane</location>
        <topology evidence="1">Multi-pass membrane protein</topology>
    </subcellularLocation>
</comment>
<evidence type="ECO:0000313" key="7">
    <source>
        <dbReference type="EMBL" id="OQV25548.1"/>
    </source>
</evidence>
<evidence type="ECO:0000256" key="6">
    <source>
        <dbReference type="SAM" id="Phobius"/>
    </source>
</evidence>
<dbReference type="GO" id="GO:0007605">
    <property type="term" value="P:sensory perception of sound"/>
    <property type="evidence" value="ECO:0007669"/>
    <property type="project" value="UniProtKB-ARBA"/>
</dbReference>
<dbReference type="PANTHER" id="PTHR31548">
    <property type="entry name" value="CLARIN"/>
    <property type="match status" value="1"/>
</dbReference>
<dbReference type="EMBL" id="MTYJ01000002">
    <property type="protein sequence ID" value="OQV25548.1"/>
    <property type="molecule type" value="Genomic_DNA"/>
</dbReference>
<reference evidence="8" key="1">
    <citation type="submission" date="2017-01" db="EMBL/GenBank/DDBJ databases">
        <title>Comparative genomics of anhydrobiosis in the tardigrade Hypsibius dujardini.</title>
        <authorList>
            <person name="Yoshida Y."/>
            <person name="Koutsovoulos G."/>
            <person name="Laetsch D."/>
            <person name="Stevens L."/>
            <person name="Kumar S."/>
            <person name="Horikawa D."/>
            <person name="Ishino K."/>
            <person name="Komine S."/>
            <person name="Tomita M."/>
            <person name="Blaxter M."/>
            <person name="Arakawa K."/>
        </authorList>
    </citation>
    <scope>NUCLEOTIDE SEQUENCE [LARGE SCALE GENOMIC DNA]</scope>
    <source>
        <strain evidence="8">Z151</strain>
    </source>
</reference>
<dbReference type="InterPro" id="IPR026748">
    <property type="entry name" value="Clarin"/>
</dbReference>
<dbReference type="GO" id="GO:0016020">
    <property type="term" value="C:membrane"/>
    <property type="evidence" value="ECO:0007669"/>
    <property type="project" value="UniProtKB-SubCell"/>
</dbReference>
<protein>
    <recommendedName>
        <fullName evidence="9">Clarin-3</fullName>
    </recommendedName>
</protein>
<proteinExistence type="inferred from homology"/>
<evidence type="ECO:0000256" key="3">
    <source>
        <dbReference type="ARBA" id="ARBA00022692"/>
    </source>
</evidence>